<dbReference type="Proteomes" id="UP000248423">
    <property type="component" value="Unassembled WGS sequence"/>
</dbReference>
<dbReference type="VEuPathDB" id="FungiDB:BO78DRAFT_289131"/>
<reference evidence="4 5" key="1">
    <citation type="submission" date="2018-02" db="EMBL/GenBank/DDBJ databases">
        <title>The genomes of Aspergillus section Nigri reveals drivers in fungal speciation.</title>
        <authorList>
            <consortium name="DOE Joint Genome Institute"/>
            <person name="Vesth T.C."/>
            <person name="Nybo J."/>
            <person name="Theobald S."/>
            <person name="Brandl J."/>
            <person name="Frisvad J.C."/>
            <person name="Nielsen K.F."/>
            <person name="Lyhne E.K."/>
            <person name="Kogle M.E."/>
            <person name="Kuo A."/>
            <person name="Riley R."/>
            <person name="Clum A."/>
            <person name="Nolan M."/>
            <person name="Lipzen A."/>
            <person name="Salamov A."/>
            <person name="Henrissat B."/>
            <person name="Wiebenga A."/>
            <person name="De vries R.P."/>
            <person name="Grigoriev I.V."/>
            <person name="Mortensen U.H."/>
            <person name="Andersen M.R."/>
            <person name="Baker S.E."/>
        </authorList>
    </citation>
    <scope>NUCLEOTIDE SEQUENCE [LARGE SCALE GENOMIC DNA]</scope>
    <source>
        <strain evidence="4 5">CBS 121057</strain>
    </source>
</reference>
<evidence type="ECO:0000313" key="5">
    <source>
        <dbReference type="Proteomes" id="UP000248423"/>
    </source>
</evidence>
<dbReference type="SUPFAM" id="SSF51735">
    <property type="entry name" value="NAD(P)-binding Rossmann-fold domains"/>
    <property type="match status" value="1"/>
</dbReference>
<dbReference type="OrthoDB" id="6270329at2759"/>
<proteinExistence type="predicted"/>
<sequence length="151" mass="16101">MSQIAIIGLGSVGASTALSLIHQRTPATLLLVDTKSTLRDAQARDLADAALVHGTITQVRTATHREASQADVVVITAGAKYTPGETSLQHLYQKISILKSILNEMKPFNPQTIILIVSNPVDLLTTLAQDLSGLPRHQVLGSGTCLETLRL</sequence>
<accession>A0A319DXN1</accession>
<gene>
    <name evidence="4" type="ORF">BO78DRAFT_289131</name>
</gene>
<dbReference type="STRING" id="1448318.A0A319DXN1"/>
<protein>
    <submittedName>
        <fullName evidence="4">NAD(P)-binding protein</fullName>
    </submittedName>
</protein>
<evidence type="ECO:0000313" key="4">
    <source>
        <dbReference type="EMBL" id="PYI00875.1"/>
    </source>
</evidence>
<dbReference type="InterPro" id="IPR001236">
    <property type="entry name" value="Lactate/malate_DH_N"/>
</dbReference>
<evidence type="ECO:0000259" key="3">
    <source>
        <dbReference type="Pfam" id="PF00056"/>
    </source>
</evidence>
<feature type="domain" description="Lactate/malate dehydrogenase N-terminal" evidence="3">
    <location>
        <begin position="3"/>
        <end position="141"/>
    </location>
</feature>
<keyword evidence="5" id="KW-1185">Reference proteome</keyword>
<dbReference type="PANTHER" id="PTHR43128:SF16">
    <property type="entry name" value="L-LACTATE DEHYDROGENASE"/>
    <property type="match status" value="1"/>
</dbReference>
<dbReference type="EMBL" id="KZ826432">
    <property type="protein sequence ID" value="PYI00875.1"/>
    <property type="molecule type" value="Genomic_DNA"/>
</dbReference>
<name>A0A319DXN1_ASPSB</name>
<keyword evidence="1" id="KW-0560">Oxidoreductase</keyword>
<dbReference type="GO" id="GO:0004459">
    <property type="term" value="F:L-lactate dehydrogenase (NAD+) activity"/>
    <property type="evidence" value="ECO:0007669"/>
    <property type="project" value="TreeGrafter"/>
</dbReference>
<dbReference type="InterPro" id="IPR036291">
    <property type="entry name" value="NAD(P)-bd_dom_sf"/>
</dbReference>
<organism evidence="4 5">
    <name type="scientific">Aspergillus sclerotiicarbonarius (strain CBS 121057 / IBT 28362)</name>
    <dbReference type="NCBI Taxonomy" id="1448318"/>
    <lineage>
        <taxon>Eukaryota</taxon>
        <taxon>Fungi</taxon>
        <taxon>Dikarya</taxon>
        <taxon>Ascomycota</taxon>
        <taxon>Pezizomycotina</taxon>
        <taxon>Eurotiomycetes</taxon>
        <taxon>Eurotiomycetidae</taxon>
        <taxon>Eurotiales</taxon>
        <taxon>Aspergillaceae</taxon>
        <taxon>Aspergillus</taxon>
        <taxon>Aspergillus subgen. Circumdati</taxon>
    </lineage>
</organism>
<dbReference type="PRINTS" id="PR00086">
    <property type="entry name" value="LLDHDRGNASE"/>
</dbReference>
<keyword evidence="2" id="KW-0520">NAD</keyword>
<dbReference type="GO" id="GO:0006089">
    <property type="term" value="P:lactate metabolic process"/>
    <property type="evidence" value="ECO:0007669"/>
    <property type="project" value="TreeGrafter"/>
</dbReference>
<evidence type="ECO:0000256" key="2">
    <source>
        <dbReference type="ARBA" id="ARBA00023027"/>
    </source>
</evidence>
<feature type="non-terminal residue" evidence="4">
    <location>
        <position position="151"/>
    </location>
</feature>
<evidence type="ECO:0000256" key="1">
    <source>
        <dbReference type="ARBA" id="ARBA00023002"/>
    </source>
</evidence>
<dbReference type="Gene3D" id="3.40.50.720">
    <property type="entry name" value="NAD(P)-binding Rossmann-like Domain"/>
    <property type="match status" value="1"/>
</dbReference>
<dbReference type="PANTHER" id="PTHR43128">
    <property type="entry name" value="L-2-HYDROXYCARBOXYLATE DEHYDROGENASE (NAD(P)(+))"/>
    <property type="match status" value="1"/>
</dbReference>
<dbReference type="AlphaFoldDB" id="A0A319DXN1"/>
<dbReference type="Pfam" id="PF00056">
    <property type="entry name" value="Ldh_1_N"/>
    <property type="match status" value="1"/>
</dbReference>
<dbReference type="InterPro" id="IPR001557">
    <property type="entry name" value="L-lactate/malate_DH"/>
</dbReference>